<dbReference type="eggNOG" id="ENOG50332VF">
    <property type="taxonomic scope" value="Bacteria"/>
</dbReference>
<dbReference type="RefSeq" id="WP_036200480.1">
    <property type="nucleotide sequence ID" value="NZ_AVCY01000006.1"/>
</dbReference>
<reference evidence="1 2" key="1">
    <citation type="submission" date="2014-02" db="EMBL/GenBank/DDBJ databases">
        <title>Draft genome sequence of Lysinibacillus sinduriensis JCM 15800.</title>
        <authorList>
            <person name="Zhang F."/>
            <person name="Wang G."/>
            <person name="Zhang L."/>
        </authorList>
    </citation>
    <scope>NUCLEOTIDE SEQUENCE [LARGE SCALE GENOMIC DNA]</scope>
    <source>
        <strain evidence="1 2">JCM 15800</strain>
    </source>
</reference>
<evidence type="ECO:0000313" key="1">
    <source>
        <dbReference type="EMBL" id="KGR75527.1"/>
    </source>
</evidence>
<dbReference type="OrthoDB" id="5616024at2"/>
<proteinExistence type="predicted"/>
<dbReference type="Pfam" id="PF10719">
    <property type="entry name" value="ComFB"/>
    <property type="match status" value="1"/>
</dbReference>
<gene>
    <name evidence="1" type="ORF">CD33_10320</name>
</gene>
<dbReference type="STRING" id="1384057.CD33_10320"/>
<dbReference type="AlphaFoldDB" id="A0A0A3IL17"/>
<evidence type="ECO:0000313" key="2">
    <source>
        <dbReference type="Proteomes" id="UP000030408"/>
    </source>
</evidence>
<dbReference type="EMBL" id="JPVO01000050">
    <property type="protein sequence ID" value="KGR75527.1"/>
    <property type="molecule type" value="Genomic_DNA"/>
</dbReference>
<evidence type="ECO:0008006" key="3">
    <source>
        <dbReference type="Google" id="ProtNLM"/>
    </source>
</evidence>
<sequence>MAKPILKNVTEEIVLGLVRFLLQSPDYQTFCDCDDCQMTIASEALNNLPTYYVSSNDAREEAFIALKAPEQLEKINKRIITAIHTAGKKTNHKN</sequence>
<dbReference type="Proteomes" id="UP000030408">
    <property type="component" value="Unassembled WGS sequence"/>
</dbReference>
<accession>A0A0A3IL17</accession>
<organism evidence="1 2">
    <name type="scientific">Ureibacillus sinduriensis BLB-1 = JCM 15800</name>
    <dbReference type="NCBI Taxonomy" id="1384057"/>
    <lineage>
        <taxon>Bacteria</taxon>
        <taxon>Bacillati</taxon>
        <taxon>Bacillota</taxon>
        <taxon>Bacilli</taxon>
        <taxon>Bacillales</taxon>
        <taxon>Caryophanaceae</taxon>
        <taxon>Ureibacillus</taxon>
    </lineage>
</organism>
<name>A0A0A3IL17_9BACL</name>
<protein>
    <recommendedName>
        <fullName evidence="3">Competence protein ComFB</fullName>
    </recommendedName>
</protein>
<keyword evidence="2" id="KW-1185">Reference proteome</keyword>
<dbReference type="InterPro" id="IPR019657">
    <property type="entry name" value="ComFB"/>
</dbReference>
<comment type="caution">
    <text evidence="1">The sequence shown here is derived from an EMBL/GenBank/DDBJ whole genome shotgun (WGS) entry which is preliminary data.</text>
</comment>